<organism evidence="1 2">
    <name type="scientific">Methylomonas koyamae</name>
    <dbReference type="NCBI Taxonomy" id="702114"/>
    <lineage>
        <taxon>Bacteria</taxon>
        <taxon>Pseudomonadati</taxon>
        <taxon>Pseudomonadota</taxon>
        <taxon>Gammaproteobacteria</taxon>
        <taxon>Methylococcales</taxon>
        <taxon>Methylococcaceae</taxon>
        <taxon>Methylomonas</taxon>
    </lineage>
</organism>
<dbReference type="SUPFAM" id="SSF53850">
    <property type="entry name" value="Periplasmic binding protein-like II"/>
    <property type="match status" value="1"/>
</dbReference>
<gene>
    <name evidence="1" type="ORF">A1356_03370</name>
</gene>
<name>A0A291IGP4_9GAMM</name>
<dbReference type="Proteomes" id="UP000077734">
    <property type="component" value="Unassembled WGS sequence"/>
</dbReference>
<dbReference type="RefSeq" id="WP_064024386.1">
    <property type="nucleotide sequence ID" value="NZ_LUUL01000023.1"/>
</dbReference>
<protein>
    <submittedName>
        <fullName evidence="1">Uncharacterized protein</fullName>
    </submittedName>
</protein>
<sequence length="79" mass="8311">MTALRVGQVRPVVWAAAEYLKRHGTPNHPSEPAGHTLIAAGGLGARPDWRFGSGADALSVRVQPRLVTTTIDAAIEAPC</sequence>
<evidence type="ECO:0000313" key="1">
    <source>
        <dbReference type="EMBL" id="OAI29835.1"/>
    </source>
</evidence>
<dbReference type="AlphaFoldDB" id="A0A291IGP4"/>
<evidence type="ECO:0000313" key="2">
    <source>
        <dbReference type="Proteomes" id="UP000077734"/>
    </source>
</evidence>
<dbReference type="EMBL" id="LUUL01000023">
    <property type="protein sequence ID" value="OAI29835.1"/>
    <property type="molecule type" value="Genomic_DNA"/>
</dbReference>
<dbReference type="Gene3D" id="3.40.190.10">
    <property type="entry name" value="Periplasmic binding protein-like II"/>
    <property type="match status" value="1"/>
</dbReference>
<proteinExistence type="predicted"/>
<comment type="caution">
    <text evidence="1">The sequence shown here is derived from an EMBL/GenBank/DDBJ whole genome shotgun (WGS) entry which is preliminary data.</text>
</comment>
<accession>A0A291IGP4</accession>
<keyword evidence="2" id="KW-1185">Reference proteome</keyword>
<reference evidence="1 2" key="1">
    <citation type="submission" date="2016-03" db="EMBL/GenBank/DDBJ databases">
        <authorList>
            <person name="Heylen K."/>
            <person name="De Vos P."/>
            <person name="Vekeman B."/>
        </authorList>
    </citation>
    <scope>NUCLEOTIDE SEQUENCE [LARGE SCALE GENOMIC DNA]</scope>
    <source>
        <strain evidence="1 2">R-49807</strain>
    </source>
</reference>
<dbReference type="KEGG" id="mko:MKLM6_1093"/>